<dbReference type="Proteomes" id="UP000003163">
    <property type="component" value="Unassembled WGS sequence"/>
</dbReference>
<sequence>MFLRNMLIGFIKHQKPSLSLFSKYTIKKLEIAITMTDFLKPFNRFFMIIMAAKYNKIFAISSNRKINTLSKSYLFLDYTIITSKYNTVVLYLSICLRSFIQY</sequence>
<evidence type="ECO:0000313" key="2">
    <source>
        <dbReference type="Proteomes" id="UP000003163"/>
    </source>
</evidence>
<gene>
    <name evidence="1" type="ORF">EDEG_00337</name>
</gene>
<reference evidence="2" key="2">
    <citation type="submission" date="2015-07" db="EMBL/GenBank/DDBJ databases">
        <title>Contrasting host-pathogen interactions and genome evolution in two generalist and specialist microsporidian pathogens of mosquitoes.</title>
        <authorList>
            <consortium name="The Broad Institute Genomics Platform"/>
            <consortium name="The Broad Institute Genome Sequencing Center for Infectious Disease"/>
            <person name="Cuomo C.A."/>
            <person name="Sanscrainte N.D."/>
            <person name="Goldberg J.M."/>
            <person name="Heiman D."/>
            <person name="Young S."/>
            <person name="Zeng Q."/>
            <person name="Becnel J.J."/>
            <person name="Birren B.W."/>
        </authorList>
    </citation>
    <scope>NUCLEOTIDE SEQUENCE [LARGE SCALE GENOMIC DNA]</scope>
    <source>
        <strain evidence="2">USNM 41457</strain>
    </source>
</reference>
<dbReference type="EMBL" id="AFBI03000003">
    <property type="protein sequence ID" value="EJW01850.1"/>
    <property type="molecule type" value="Genomic_DNA"/>
</dbReference>
<dbReference type="HOGENOM" id="CLU_2277448_0_0_1"/>
<dbReference type="InParanoid" id="J9DGW7"/>
<organism evidence="1 2">
    <name type="scientific">Edhazardia aedis (strain USNM 41457)</name>
    <name type="common">Microsporidian parasite</name>
    <dbReference type="NCBI Taxonomy" id="1003232"/>
    <lineage>
        <taxon>Eukaryota</taxon>
        <taxon>Fungi</taxon>
        <taxon>Fungi incertae sedis</taxon>
        <taxon>Microsporidia</taxon>
        <taxon>Edhazardia</taxon>
    </lineage>
</organism>
<evidence type="ECO:0000313" key="1">
    <source>
        <dbReference type="EMBL" id="EJW01850.1"/>
    </source>
</evidence>
<reference evidence="1 2" key="1">
    <citation type="submission" date="2011-08" db="EMBL/GenBank/DDBJ databases">
        <authorList>
            <person name="Liu Z.J."/>
            <person name="Shi F.L."/>
            <person name="Lu J.Q."/>
            <person name="Li M."/>
            <person name="Wang Z.L."/>
        </authorList>
    </citation>
    <scope>NUCLEOTIDE SEQUENCE [LARGE SCALE GENOMIC DNA]</scope>
    <source>
        <strain evidence="1 2">USNM 41457</strain>
    </source>
</reference>
<keyword evidence="2" id="KW-1185">Reference proteome</keyword>
<comment type="caution">
    <text evidence="1">The sequence shown here is derived from an EMBL/GenBank/DDBJ whole genome shotgun (WGS) entry which is preliminary data.</text>
</comment>
<name>J9DGW7_EDHAE</name>
<proteinExistence type="predicted"/>
<accession>J9DGW7</accession>
<protein>
    <submittedName>
        <fullName evidence="1">Uncharacterized protein</fullName>
    </submittedName>
</protein>
<dbReference type="VEuPathDB" id="MicrosporidiaDB:EDEG_00337"/>
<dbReference type="AlphaFoldDB" id="J9DGW7"/>